<protein>
    <submittedName>
        <fullName evidence="4">Nuclear receptor domain-containing protein</fullName>
    </submittedName>
</protein>
<dbReference type="Proteomes" id="UP000271087">
    <property type="component" value="Unassembled WGS sequence"/>
</dbReference>
<evidence type="ECO:0000313" key="2">
    <source>
        <dbReference type="EMBL" id="VDM94185.1"/>
    </source>
</evidence>
<dbReference type="WBParaSite" id="nOo.2.0.1.t10458-RA">
    <property type="protein sequence ID" value="nOo.2.0.1.t10458-RA"/>
    <property type="gene ID" value="nOo.2.0.1.g10458"/>
</dbReference>
<keyword evidence="3" id="KW-1185">Reference proteome</keyword>
<gene>
    <name evidence="2" type="ORF">NOO_LOCUS10458</name>
</gene>
<organism evidence="4">
    <name type="scientific">Onchocerca ochengi</name>
    <name type="common">Filarial nematode worm</name>
    <dbReference type="NCBI Taxonomy" id="42157"/>
    <lineage>
        <taxon>Eukaryota</taxon>
        <taxon>Metazoa</taxon>
        <taxon>Ecdysozoa</taxon>
        <taxon>Nematoda</taxon>
        <taxon>Chromadorea</taxon>
        <taxon>Rhabditida</taxon>
        <taxon>Spirurina</taxon>
        <taxon>Spiruromorpha</taxon>
        <taxon>Filarioidea</taxon>
        <taxon>Onchocercidae</taxon>
        <taxon>Onchocerca</taxon>
    </lineage>
</organism>
<reference evidence="2 3" key="2">
    <citation type="submission" date="2018-08" db="EMBL/GenBank/DDBJ databases">
        <authorList>
            <person name="Laetsch R D."/>
            <person name="Stevens L."/>
            <person name="Kumar S."/>
            <person name="Blaxter L. M."/>
        </authorList>
    </citation>
    <scope>NUCLEOTIDE SEQUENCE [LARGE SCALE GENOMIC DNA]</scope>
</reference>
<accession>A0A182EQP3</accession>
<sequence length="213" mass="24133">ISYWMKKDEAKTMSLPRNIGGEYRRNGYVVPCNFPSITKSIIQRDAVMPEDGTNDTIGSNGQTKNSSIDCREWRQIIEQQRLPSPGDPESRNRIDADSKFQFRPNKDTGIHHRLNKKIARYSLQSEPTQIKKFDSGIENVSSADQFLVPKNLSENNRSIASNSSKAYESDESNNRKINNKLPSSTDEPLLSVSGKHRCSHCSMELGKFFVVFS</sequence>
<dbReference type="OrthoDB" id="15627at2759"/>
<dbReference type="AlphaFoldDB" id="A0A182EQP3"/>
<name>A0A182EQP3_ONCOC</name>
<evidence type="ECO:0000256" key="1">
    <source>
        <dbReference type="SAM" id="MobiDB-lite"/>
    </source>
</evidence>
<reference evidence="4" key="1">
    <citation type="submission" date="2016-06" db="UniProtKB">
        <authorList>
            <consortium name="WormBaseParasite"/>
        </authorList>
    </citation>
    <scope>IDENTIFICATION</scope>
</reference>
<proteinExistence type="predicted"/>
<dbReference type="STRING" id="42157.A0A182EQP3"/>
<dbReference type="EMBL" id="UYRW01006025">
    <property type="protein sequence ID" value="VDM94185.1"/>
    <property type="molecule type" value="Genomic_DNA"/>
</dbReference>
<evidence type="ECO:0000313" key="3">
    <source>
        <dbReference type="Proteomes" id="UP000271087"/>
    </source>
</evidence>
<feature type="region of interest" description="Disordered" evidence="1">
    <location>
        <begin position="159"/>
        <end position="192"/>
    </location>
</feature>
<evidence type="ECO:0000313" key="4">
    <source>
        <dbReference type="WBParaSite" id="nOo.2.0.1.t10458-RA"/>
    </source>
</evidence>